<evidence type="ECO:0000259" key="3">
    <source>
        <dbReference type="Pfam" id="PF13598"/>
    </source>
</evidence>
<dbReference type="InterPro" id="IPR037291">
    <property type="entry name" value="DUF4139"/>
</dbReference>
<dbReference type="InterPro" id="IPR025554">
    <property type="entry name" value="DUF4140"/>
</dbReference>
<keyword evidence="6" id="KW-1185">Reference proteome</keyword>
<feature type="coiled-coil region" evidence="1">
    <location>
        <begin position="90"/>
        <end position="117"/>
    </location>
</feature>
<dbReference type="AlphaFoldDB" id="A0A9Q3W713"/>
<organism evidence="5 6">
    <name type="scientific">Alloalcanivorax xenomutans</name>
    <dbReference type="NCBI Taxonomy" id="1094342"/>
    <lineage>
        <taxon>Bacteria</taxon>
        <taxon>Pseudomonadati</taxon>
        <taxon>Pseudomonadota</taxon>
        <taxon>Gammaproteobacteria</taxon>
        <taxon>Oceanospirillales</taxon>
        <taxon>Alcanivoracaceae</taxon>
        <taxon>Alloalcanivorax</taxon>
    </lineage>
</organism>
<dbReference type="Proteomes" id="UP001107961">
    <property type="component" value="Unassembled WGS sequence"/>
</dbReference>
<evidence type="ECO:0000256" key="1">
    <source>
        <dbReference type="SAM" id="Coils"/>
    </source>
</evidence>
<reference evidence="5" key="1">
    <citation type="submission" date="2022-01" db="EMBL/GenBank/DDBJ databases">
        <authorList>
            <person name="Karlyshev A.V."/>
            <person name="Jaspars M."/>
        </authorList>
    </citation>
    <scope>NUCLEOTIDE SEQUENCE</scope>
    <source>
        <strain evidence="5">AGSA3-2</strain>
    </source>
</reference>
<keyword evidence="1" id="KW-0175">Coiled coil</keyword>
<name>A0A9Q3W713_9GAMM</name>
<dbReference type="RefSeq" id="WP_233918294.1">
    <property type="nucleotide sequence ID" value="NZ_CP102389.1"/>
</dbReference>
<feature type="chain" id="PRO_5040498361" evidence="2">
    <location>
        <begin position="22"/>
        <end position="541"/>
    </location>
</feature>
<gene>
    <name evidence="5" type="ORF">LZG35_15565</name>
</gene>
<accession>A0A9Q3W713</accession>
<feature type="signal peptide" evidence="2">
    <location>
        <begin position="1"/>
        <end position="21"/>
    </location>
</feature>
<dbReference type="PANTHER" id="PTHR31005:SF8">
    <property type="entry name" value="DUF4139 DOMAIN-CONTAINING PROTEIN"/>
    <property type="match status" value="1"/>
</dbReference>
<dbReference type="EMBL" id="JAJVKT010000020">
    <property type="protein sequence ID" value="MCE7510055.1"/>
    <property type="molecule type" value="Genomic_DNA"/>
</dbReference>
<dbReference type="PANTHER" id="PTHR31005">
    <property type="entry name" value="DUF4139 DOMAIN-CONTAINING PROTEIN"/>
    <property type="match status" value="1"/>
</dbReference>
<keyword evidence="2" id="KW-0732">Signal</keyword>
<evidence type="ECO:0000259" key="4">
    <source>
        <dbReference type="Pfam" id="PF13600"/>
    </source>
</evidence>
<dbReference type="Pfam" id="PF13598">
    <property type="entry name" value="DUF4139"/>
    <property type="match status" value="1"/>
</dbReference>
<feature type="domain" description="DUF4139" evidence="3">
    <location>
        <begin position="216"/>
        <end position="528"/>
    </location>
</feature>
<sequence length="541" mass="59469">MMKRLLLPALIAGLCPPAALAAVFPVTAPVTEVLLFPSQAELTRSLSQPLPAGQHQLTIAGLPELDLDRLRIEVDGAVLEGVQRRRESNAEDVSERRQALDEQIAALERRIQEAATADRLDQEQIQQLQSLLGQAPQGPALYSEVPVEKWASAWAQIREAVNQRQSAINERAAQRPDWQRQLRALQQQRSQLGQQQQQRQVLVVDLVAEQAGTADLALRYFTHQAGWSNQLQANLDSGAEQIDLNAYAEVRNNTGEDWRDVKATLGLLPAGYRPVPEPQPWIIGLLNPNPPKAMKSMAREDVAYEAADMSMAGSSLKAAAPAPTPQPVAHGFDMRVPLDAPLTLASDGSTARIAYQDAVVPVTLSRESYLWQQPAVLLVGEWKNSSGVPWLSGQVTVLRDGQRLSSYGRAEGIQLGETVRMSFGDDPRLRVEVVTEPASRGEAGLISKENTLTVTRSITVSSGYDKPVDVVLYDRQPVPNDDRIKLEATGAKPDQSNVRDIKGLMAWERTVSADQETRLEHGFQLRYPTDMDLTGVEGLPR</sequence>
<evidence type="ECO:0000313" key="6">
    <source>
        <dbReference type="Proteomes" id="UP001107961"/>
    </source>
</evidence>
<feature type="domain" description="DUF4140" evidence="4">
    <location>
        <begin position="33"/>
        <end position="127"/>
    </location>
</feature>
<dbReference type="Pfam" id="PF13600">
    <property type="entry name" value="DUF4140"/>
    <property type="match status" value="1"/>
</dbReference>
<proteinExistence type="predicted"/>
<dbReference type="NCBIfam" id="TIGR02231">
    <property type="entry name" value="mucoidy inhibitor MuiA family protein"/>
    <property type="match status" value="1"/>
</dbReference>
<evidence type="ECO:0000313" key="5">
    <source>
        <dbReference type="EMBL" id="MCE7510055.1"/>
    </source>
</evidence>
<evidence type="ECO:0000256" key="2">
    <source>
        <dbReference type="SAM" id="SignalP"/>
    </source>
</evidence>
<comment type="caution">
    <text evidence="5">The sequence shown here is derived from an EMBL/GenBank/DDBJ whole genome shotgun (WGS) entry which is preliminary data.</text>
</comment>
<protein>
    <submittedName>
        <fullName evidence="5">DUF4139 domain-containing protein</fullName>
    </submittedName>
</protein>
<dbReference type="InterPro" id="IPR011935">
    <property type="entry name" value="CHP02231"/>
</dbReference>